<evidence type="ECO:0000313" key="3">
    <source>
        <dbReference type="EMBL" id="MBT0993037.1"/>
    </source>
</evidence>
<gene>
    <name evidence="3" type="ORF">KIN34_01860</name>
</gene>
<organism evidence="3 4">
    <name type="scientific">Cellulomonas fulva</name>
    <dbReference type="NCBI Taxonomy" id="2835530"/>
    <lineage>
        <taxon>Bacteria</taxon>
        <taxon>Bacillati</taxon>
        <taxon>Actinomycetota</taxon>
        <taxon>Actinomycetes</taxon>
        <taxon>Micrococcales</taxon>
        <taxon>Cellulomonadaceae</taxon>
        <taxon>Cellulomonas</taxon>
    </lineage>
</organism>
<reference evidence="3 4" key="1">
    <citation type="submission" date="2021-05" db="EMBL/GenBank/DDBJ databases">
        <title>Description of Cellulomonas sp. DKR-3 sp. nov.</title>
        <authorList>
            <person name="Dahal R.H."/>
            <person name="Chaudhary D.K."/>
        </authorList>
    </citation>
    <scope>NUCLEOTIDE SEQUENCE [LARGE SCALE GENOMIC DNA]</scope>
    <source>
        <strain evidence="3 4">DKR-3</strain>
    </source>
</reference>
<dbReference type="EMBL" id="JAHBOH010000001">
    <property type="protein sequence ID" value="MBT0993037.1"/>
    <property type="molecule type" value="Genomic_DNA"/>
</dbReference>
<comment type="caution">
    <text evidence="3">The sequence shown here is derived from an EMBL/GenBank/DDBJ whole genome shotgun (WGS) entry which is preliminary data.</text>
</comment>
<name>A0ABS5TVA8_9CELL</name>
<accession>A0ABS5TVA8</accession>
<keyword evidence="1" id="KW-0472">Membrane</keyword>
<evidence type="ECO:0000256" key="1">
    <source>
        <dbReference type="SAM" id="Phobius"/>
    </source>
</evidence>
<keyword evidence="1" id="KW-1133">Transmembrane helix</keyword>
<proteinExistence type="predicted"/>
<feature type="chain" id="PRO_5047173009" evidence="2">
    <location>
        <begin position="28"/>
        <end position="224"/>
    </location>
</feature>
<evidence type="ECO:0000313" key="4">
    <source>
        <dbReference type="Proteomes" id="UP000722125"/>
    </source>
</evidence>
<keyword evidence="2" id="KW-0732">Signal</keyword>
<feature type="signal peptide" evidence="2">
    <location>
        <begin position="1"/>
        <end position="27"/>
    </location>
</feature>
<keyword evidence="1" id="KW-0812">Transmembrane</keyword>
<protein>
    <submittedName>
        <fullName evidence="3">Peptidase</fullName>
    </submittedName>
</protein>
<dbReference type="RefSeq" id="WP_214346014.1">
    <property type="nucleotide sequence ID" value="NZ_JAHBOH010000001.1"/>
</dbReference>
<sequence length="224" mass="23604">MSKLVKAFVALVVALLAAVAVPAAAIAADPSPAPSDQYGCLEQSADDYGPPLPCELRVQVLSPFCDNEVPKLRYQVEAIGSPNTTVKITWVNPTGADYVLSGLPLSGTVNWPGAVEQNGRGVDWPGWTQLPDGTWVEGDEWDWVRPSVEVRFEVNPEATVTVGYPPSRPECNTNPPSSAVLSDEPELSATGTDALPLALAGGGLVAAGAVALAVAMHHRRRVQE</sequence>
<dbReference type="Proteomes" id="UP000722125">
    <property type="component" value="Unassembled WGS sequence"/>
</dbReference>
<feature type="transmembrane region" description="Helical" evidence="1">
    <location>
        <begin position="194"/>
        <end position="215"/>
    </location>
</feature>
<keyword evidence="4" id="KW-1185">Reference proteome</keyword>
<evidence type="ECO:0000256" key="2">
    <source>
        <dbReference type="SAM" id="SignalP"/>
    </source>
</evidence>